<evidence type="ECO:0000256" key="3">
    <source>
        <dbReference type="SAM" id="SignalP"/>
    </source>
</evidence>
<dbReference type="PANTHER" id="PTHR10380:SF173">
    <property type="entry name" value="CUTICULAR PROTEIN 47EF, ISOFORM C-RELATED"/>
    <property type="match status" value="1"/>
</dbReference>
<dbReference type="Proteomes" id="UP000000305">
    <property type="component" value="Unassembled WGS sequence"/>
</dbReference>
<dbReference type="KEGG" id="dpx:DAPPUDRAFT_303733"/>
<dbReference type="HOGENOM" id="CLU_1628720_0_0_1"/>
<dbReference type="AlphaFoldDB" id="E9GHP5"/>
<dbReference type="InterPro" id="IPR050468">
    <property type="entry name" value="Cuticle_Struct_Prot"/>
</dbReference>
<dbReference type="OrthoDB" id="6369968at2759"/>
<evidence type="ECO:0000256" key="2">
    <source>
        <dbReference type="PROSITE-ProRule" id="PRU00497"/>
    </source>
</evidence>
<organism evidence="4 5">
    <name type="scientific">Daphnia pulex</name>
    <name type="common">Water flea</name>
    <dbReference type="NCBI Taxonomy" id="6669"/>
    <lineage>
        <taxon>Eukaryota</taxon>
        <taxon>Metazoa</taxon>
        <taxon>Ecdysozoa</taxon>
        <taxon>Arthropoda</taxon>
        <taxon>Crustacea</taxon>
        <taxon>Branchiopoda</taxon>
        <taxon>Diplostraca</taxon>
        <taxon>Cladocera</taxon>
        <taxon>Anomopoda</taxon>
        <taxon>Daphniidae</taxon>
        <taxon>Daphnia</taxon>
    </lineage>
</organism>
<dbReference type="GO" id="GO:0008010">
    <property type="term" value="F:structural constituent of chitin-based larval cuticle"/>
    <property type="evidence" value="ECO:0000318"/>
    <property type="project" value="GO_Central"/>
</dbReference>
<proteinExistence type="predicted"/>
<dbReference type="PROSITE" id="PS51155">
    <property type="entry name" value="CHIT_BIND_RR_2"/>
    <property type="match status" value="1"/>
</dbReference>
<evidence type="ECO:0000313" key="4">
    <source>
        <dbReference type="EMBL" id="EFX80874.1"/>
    </source>
</evidence>
<keyword evidence="5" id="KW-1185">Reference proteome</keyword>
<dbReference type="PANTHER" id="PTHR10380">
    <property type="entry name" value="CUTICLE PROTEIN"/>
    <property type="match status" value="1"/>
</dbReference>
<evidence type="ECO:0000256" key="1">
    <source>
        <dbReference type="ARBA" id="ARBA00022460"/>
    </source>
</evidence>
<evidence type="ECO:0000313" key="5">
    <source>
        <dbReference type="Proteomes" id="UP000000305"/>
    </source>
</evidence>
<dbReference type="GO" id="GO:0062129">
    <property type="term" value="C:chitin-based extracellular matrix"/>
    <property type="evidence" value="ECO:0000318"/>
    <property type="project" value="GO_Central"/>
</dbReference>
<sequence length="163" mass="17246">MGPLCTSMIFSLALVLAISAAPLIPEDTTVTDIPPEFISSPIPIPSITSDLFLGEISTSKPPELLLIPPPSPTTSSNIISQYQEMSLDGDYKYGYVGSNGIEVEEKGTQKEIVGADGEKVSGTVSSGKYSYLIVGDGGKLQKMTVTWTADENGFRPVITISDA</sequence>
<dbReference type="Pfam" id="PF00379">
    <property type="entry name" value="Chitin_bind_4"/>
    <property type="match status" value="1"/>
</dbReference>
<dbReference type="InterPro" id="IPR000618">
    <property type="entry name" value="Insect_cuticle"/>
</dbReference>
<accession>E9GHP5</accession>
<keyword evidence="1 2" id="KW-0193">Cuticle</keyword>
<dbReference type="EMBL" id="GL732545">
    <property type="protein sequence ID" value="EFX80874.1"/>
    <property type="molecule type" value="Genomic_DNA"/>
</dbReference>
<reference evidence="4 5" key="1">
    <citation type="journal article" date="2011" name="Science">
        <title>The ecoresponsive genome of Daphnia pulex.</title>
        <authorList>
            <person name="Colbourne J.K."/>
            <person name="Pfrender M.E."/>
            <person name="Gilbert D."/>
            <person name="Thomas W.K."/>
            <person name="Tucker A."/>
            <person name="Oakley T.H."/>
            <person name="Tokishita S."/>
            <person name="Aerts A."/>
            <person name="Arnold G.J."/>
            <person name="Basu M.K."/>
            <person name="Bauer D.J."/>
            <person name="Caceres C.E."/>
            <person name="Carmel L."/>
            <person name="Casola C."/>
            <person name="Choi J.H."/>
            <person name="Detter J.C."/>
            <person name="Dong Q."/>
            <person name="Dusheyko S."/>
            <person name="Eads B.D."/>
            <person name="Frohlich T."/>
            <person name="Geiler-Samerotte K.A."/>
            <person name="Gerlach D."/>
            <person name="Hatcher P."/>
            <person name="Jogdeo S."/>
            <person name="Krijgsveld J."/>
            <person name="Kriventseva E.V."/>
            <person name="Kultz D."/>
            <person name="Laforsch C."/>
            <person name="Lindquist E."/>
            <person name="Lopez J."/>
            <person name="Manak J.R."/>
            <person name="Muller J."/>
            <person name="Pangilinan J."/>
            <person name="Patwardhan R.P."/>
            <person name="Pitluck S."/>
            <person name="Pritham E.J."/>
            <person name="Rechtsteiner A."/>
            <person name="Rho M."/>
            <person name="Rogozin I.B."/>
            <person name="Sakarya O."/>
            <person name="Salamov A."/>
            <person name="Schaack S."/>
            <person name="Shapiro H."/>
            <person name="Shiga Y."/>
            <person name="Skalitzky C."/>
            <person name="Smith Z."/>
            <person name="Souvorov A."/>
            <person name="Sung W."/>
            <person name="Tang Z."/>
            <person name="Tsuchiya D."/>
            <person name="Tu H."/>
            <person name="Vos H."/>
            <person name="Wang M."/>
            <person name="Wolf Y.I."/>
            <person name="Yamagata H."/>
            <person name="Yamada T."/>
            <person name="Ye Y."/>
            <person name="Shaw J.R."/>
            <person name="Andrews J."/>
            <person name="Crease T.J."/>
            <person name="Tang H."/>
            <person name="Lucas S.M."/>
            <person name="Robertson H.M."/>
            <person name="Bork P."/>
            <person name="Koonin E.V."/>
            <person name="Zdobnov E.M."/>
            <person name="Grigoriev I.V."/>
            <person name="Lynch M."/>
            <person name="Boore J.L."/>
        </authorList>
    </citation>
    <scope>NUCLEOTIDE SEQUENCE [LARGE SCALE GENOMIC DNA]</scope>
</reference>
<name>E9GHP5_DAPPU</name>
<feature type="signal peptide" evidence="3">
    <location>
        <begin position="1"/>
        <end position="20"/>
    </location>
</feature>
<protein>
    <submittedName>
        <fullName evidence="4">Uncharacterized protein</fullName>
    </submittedName>
</protein>
<gene>
    <name evidence="4" type="ORF">DAPPUDRAFT_303733</name>
</gene>
<keyword evidence="3" id="KW-0732">Signal</keyword>
<feature type="chain" id="PRO_5003241225" evidence="3">
    <location>
        <begin position="21"/>
        <end position="163"/>
    </location>
</feature>
<dbReference type="InParanoid" id="E9GHP5"/>